<sequence length="100" mass="11704">MRKLWSIYMIDVLENENGMRRKEVDGSIEVPTSKCMEWPTTQQNMDQDGNQKHVCCRGGGFLVKLNLQAIVHFLLLSFSHSSFRYTTHDWQRQLLSKITT</sequence>
<protein>
    <submittedName>
        <fullName evidence="1">Uncharacterized protein</fullName>
    </submittedName>
</protein>
<accession>A0AAN9SCK1</accession>
<keyword evidence="2" id="KW-1185">Reference proteome</keyword>
<evidence type="ECO:0000313" key="2">
    <source>
        <dbReference type="Proteomes" id="UP001386955"/>
    </source>
</evidence>
<comment type="caution">
    <text evidence="1">The sequence shown here is derived from an EMBL/GenBank/DDBJ whole genome shotgun (WGS) entry which is preliminary data.</text>
</comment>
<dbReference type="EMBL" id="JAYMYS010000005">
    <property type="protein sequence ID" value="KAK7391362.1"/>
    <property type="molecule type" value="Genomic_DNA"/>
</dbReference>
<gene>
    <name evidence="1" type="ORF">VNO78_19777</name>
</gene>
<evidence type="ECO:0000313" key="1">
    <source>
        <dbReference type="EMBL" id="KAK7391362.1"/>
    </source>
</evidence>
<dbReference type="Proteomes" id="UP001386955">
    <property type="component" value="Unassembled WGS sequence"/>
</dbReference>
<proteinExistence type="predicted"/>
<reference evidence="1 2" key="1">
    <citation type="submission" date="2024-01" db="EMBL/GenBank/DDBJ databases">
        <title>The genomes of 5 underutilized Papilionoideae crops provide insights into root nodulation and disease resistanc.</title>
        <authorList>
            <person name="Jiang F."/>
        </authorList>
    </citation>
    <scope>NUCLEOTIDE SEQUENCE [LARGE SCALE GENOMIC DNA]</scope>
    <source>
        <strain evidence="1">DUOXIRENSHENG_FW03</strain>
        <tissue evidence="1">Leaves</tissue>
    </source>
</reference>
<name>A0AAN9SCK1_PSOTE</name>
<dbReference type="AlphaFoldDB" id="A0AAN9SCK1"/>
<organism evidence="1 2">
    <name type="scientific">Psophocarpus tetragonolobus</name>
    <name type="common">Winged bean</name>
    <name type="synonym">Dolichos tetragonolobus</name>
    <dbReference type="NCBI Taxonomy" id="3891"/>
    <lineage>
        <taxon>Eukaryota</taxon>
        <taxon>Viridiplantae</taxon>
        <taxon>Streptophyta</taxon>
        <taxon>Embryophyta</taxon>
        <taxon>Tracheophyta</taxon>
        <taxon>Spermatophyta</taxon>
        <taxon>Magnoliopsida</taxon>
        <taxon>eudicotyledons</taxon>
        <taxon>Gunneridae</taxon>
        <taxon>Pentapetalae</taxon>
        <taxon>rosids</taxon>
        <taxon>fabids</taxon>
        <taxon>Fabales</taxon>
        <taxon>Fabaceae</taxon>
        <taxon>Papilionoideae</taxon>
        <taxon>50 kb inversion clade</taxon>
        <taxon>NPAAA clade</taxon>
        <taxon>indigoferoid/millettioid clade</taxon>
        <taxon>Phaseoleae</taxon>
        <taxon>Psophocarpus</taxon>
    </lineage>
</organism>